<accession>A0A0G3H2A4</accession>
<reference evidence="4" key="2">
    <citation type="submission" date="2015-05" db="EMBL/GenBank/DDBJ databases">
        <title>Complete genome sequence of Corynebacterium mustelae DSM 45274, isolated from various tissues of a male ferret with lethal sepsis.</title>
        <authorList>
            <person name="Ruckert C."/>
            <person name="Albersmeier A."/>
            <person name="Winkler A."/>
            <person name="Tauch A."/>
        </authorList>
    </citation>
    <scope>NUCLEOTIDE SEQUENCE [LARGE SCALE GENOMIC DNA]</scope>
    <source>
        <strain evidence="4">DSM 45274</strain>
    </source>
</reference>
<sequence>MNALKRTFAAACAVTLLSACSAPATPDLVSTNSTQQSASQIAGVADTATLRSITSDSRSENNLSAPSNSDELRAGLTNKDLPANNVITEAGIYQLSGELKSGLTISAPEDAVIVLELNNASLSSEESAGLTVTQAKTVLLDLTGENFVTGASTMTTDDDVNAAIHSAADIAIDGTGTLKVTSEKADGINTSGGFTFFDGNLEIQAGDDGIRAKDFAQITGGTVAITSGGDGIKSDNEENEARGVVDISGGDISITSVADAIDAATDIILSGGTLELKTTGTDSSPHALKAGTVVVIDGAQVTAESAADGINSDGNIYMVDGNITVTTLDDGLNAVRDLKILGGTVTVTDSVEAIEALTVTISGGDITLHSSDDGINASIDDSIASENPRPAISISDGNLTVFADADGIDSNGEFTITGGNTTVIGPQTHDNGAFDVDGAFSVTGGTLIGIGNGGMPRTPDDGQGWIQQSISVAKDGTVIVRDSEQAPIVNFTAETDATSLFVSAPTIETGKTYEIEADGETYSTTAGEATGIGMGPQGSGQPPMGQPMMEPPTGNIPPGVMNDQRQAAQPS</sequence>
<feature type="chain" id="PRO_5039581955" evidence="2">
    <location>
        <begin position="25"/>
        <end position="571"/>
    </location>
</feature>
<dbReference type="Proteomes" id="UP000035199">
    <property type="component" value="Chromosome"/>
</dbReference>
<dbReference type="PROSITE" id="PS51257">
    <property type="entry name" value="PROKAR_LIPOPROTEIN"/>
    <property type="match status" value="1"/>
</dbReference>
<evidence type="ECO:0000313" key="3">
    <source>
        <dbReference type="EMBL" id="AKK05953.1"/>
    </source>
</evidence>
<dbReference type="AlphaFoldDB" id="A0A0G3H2A4"/>
<feature type="region of interest" description="Disordered" evidence="1">
    <location>
        <begin position="55"/>
        <end position="76"/>
    </location>
</feature>
<dbReference type="PATRIC" id="fig|571915.4.peg.1731"/>
<feature type="compositionally biased region" description="Polar residues" evidence="1">
    <location>
        <begin position="55"/>
        <end position="69"/>
    </location>
</feature>
<dbReference type="RefSeq" id="WP_047262074.1">
    <property type="nucleotide sequence ID" value="NZ_CP011542.1"/>
</dbReference>
<dbReference type="EMBL" id="CP011542">
    <property type="protein sequence ID" value="AKK05953.1"/>
    <property type="molecule type" value="Genomic_DNA"/>
</dbReference>
<gene>
    <name evidence="3" type="ORF">CMUST_08145</name>
</gene>
<dbReference type="STRING" id="571915.CMUST_08145"/>
<name>A0A0G3H2A4_9CORY</name>
<dbReference type="InterPro" id="IPR025584">
    <property type="entry name" value="Cthe_2159"/>
</dbReference>
<evidence type="ECO:0000313" key="4">
    <source>
        <dbReference type="Proteomes" id="UP000035199"/>
    </source>
</evidence>
<dbReference type="Pfam" id="PF14262">
    <property type="entry name" value="Cthe_2159"/>
    <property type="match status" value="1"/>
</dbReference>
<feature type="compositionally biased region" description="Low complexity" evidence="1">
    <location>
        <begin position="539"/>
        <end position="552"/>
    </location>
</feature>
<keyword evidence="2" id="KW-0732">Signal</keyword>
<protein>
    <submittedName>
        <fullName evidence="3">Putative DUF4353 family protein</fullName>
    </submittedName>
</protein>
<organism evidence="3 4">
    <name type="scientific">Corynebacterium mustelae</name>
    <dbReference type="NCBI Taxonomy" id="571915"/>
    <lineage>
        <taxon>Bacteria</taxon>
        <taxon>Bacillati</taxon>
        <taxon>Actinomycetota</taxon>
        <taxon>Actinomycetes</taxon>
        <taxon>Mycobacteriales</taxon>
        <taxon>Corynebacteriaceae</taxon>
        <taxon>Corynebacterium</taxon>
    </lineage>
</organism>
<evidence type="ECO:0000256" key="2">
    <source>
        <dbReference type="SAM" id="SignalP"/>
    </source>
</evidence>
<feature type="signal peptide" evidence="2">
    <location>
        <begin position="1"/>
        <end position="24"/>
    </location>
</feature>
<proteinExistence type="predicted"/>
<evidence type="ECO:0000256" key="1">
    <source>
        <dbReference type="SAM" id="MobiDB-lite"/>
    </source>
</evidence>
<reference evidence="3 4" key="1">
    <citation type="journal article" date="2015" name="Genome Announc.">
        <title>Complete Genome Sequence of the Type Strain Corynebacterium mustelae DSM 45274, Isolated from Various Tissues of a Male Ferret with Lethal Sepsis.</title>
        <authorList>
            <person name="Ruckert C."/>
            <person name="Eimer J."/>
            <person name="Winkler A."/>
            <person name="Tauch A."/>
        </authorList>
    </citation>
    <scope>NUCLEOTIDE SEQUENCE [LARGE SCALE GENOMIC DNA]</scope>
    <source>
        <strain evidence="3 4">DSM 45274</strain>
    </source>
</reference>
<dbReference type="KEGG" id="cmv:CMUST_08145"/>
<keyword evidence="4" id="KW-1185">Reference proteome</keyword>
<dbReference type="OrthoDB" id="9812829at2"/>
<feature type="region of interest" description="Disordered" evidence="1">
    <location>
        <begin position="532"/>
        <end position="571"/>
    </location>
</feature>